<evidence type="ECO:0000313" key="3">
    <source>
        <dbReference type="EMBL" id="MFF3338295.1"/>
    </source>
</evidence>
<feature type="domain" description="Tox-PL" evidence="2">
    <location>
        <begin position="101"/>
        <end position="211"/>
    </location>
</feature>
<dbReference type="Pfam" id="PF15644">
    <property type="entry name" value="Gln_amidase"/>
    <property type="match status" value="1"/>
</dbReference>
<organism evidence="3 4">
    <name type="scientific">Streptomyces flavidovirens</name>
    <dbReference type="NCBI Taxonomy" id="67298"/>
    <lineage>
        <taxon>Bacteria</taxon>
        <taxon>Bacillati</taxon>
        <taxon>Actinomycetota</taxon>
        <taxon>Actinomycetes</taxon>
        <taxon>Kitasatosporales</taxon>
        <taxon>Streptomycetaceae</taxon>
        <taxon>Streptomyces</taxon>
    </lineage>
</organism>
<dbReference type="InterPro" id="IPR028908">
    <property type="entry name" value="Tox-PL_dom"/>
</dbReference>
<feature type="compositionally biased region" description="Polar residues" evidence="1">
    <location>
        <begin position="8"/>
        <end position="28"/>
    </location>
</feature>
<evidence type="ECO:0000313" key="4">
    <source>
        <dbReference type="Proteomes" id="UP001601976"/>
    </source>
</evidence>
<evidence type="ECO:0000256" key="1">
    <source>
        <dbReference type="SAM" id="MobiDB-lite"/>
    </source>
</evidence>
<proteinExistence type="predicted"/>
<feature type="region of interest" description="Disordered" evidence="1">
    <location>
        <begin position="208"/>
        <end position="340"/>
    </location>
</feature>
<dbReference type="Pfam" id="PF14440">
    <property type="entry name" value="XOO_2897-deam"/>
    <property type="match status" value="1"/>
</dbReference>
<gene>
    <name evidence="3" type="ORF">ACFYWW_06085</name>
</gene>
<dbReference type="InterPro" id="IPR032722">
    <property type="entry name" value="Deaminase_XOO_2897"/>
</dbReference>
<comment type="caution">
    <text evidence="3">The sequence shown here is derived from an EMBL/GenBank/DDBJ whole genome shotgun (WGS) entry which is preliminary data.</text>
</comment>
<accession>A0ABW6R9V5</accession>
<feature type="region of interest" description="Disordered" evidence="1">
    <location>
        <begin position="119"/>
        <end position="146"/>
    </location>
</feature>
<feature type="compositionally biased region" description="Acidic residues" evidence="1">
    <location>
        <begin position="282"/>
        <end position="298"/>
    </location>
</feature>
<dbReference type="Proteomes" id="UP001601976">
    <property type="component" value="Unassembled WGS sequence"/>
</dbReference>
<evidence type="ECO:0000259" key="2">
    <source>
        <dbReference type="Pfam" id="PF15644"/>
    </source>
</evidence>
<protein>
    <submittedName>
        <fullName evidence="3">Toxin glutamine deamidase domain-containing protein</fullName>
    </submittedName>
</protein>
<feature type="compositionally biased region" description="Basic and acidic residues" evidence="1">
    <location>
        <begin position="613"/>
        <end position="638"/>
    </location>
</feature>
<dbReference type="RefSeq" id="WP_387894319.1">
    <property type="nucleotide sequence ID" value="NZ_JBIAPK010000002.1"/>
</dbReference>
<feature type="region of interest" description="Disordered" evidence="1">
    <location>
        <begin position="1"/>
        <end position="103"/>
    </location>
</feature>
<feature type="compositionally biased region" description="Low complexity" evidence="1">
    <location>
        <begin position="38"/>
        <end position="48"/>
    </location>
</feature>
<reference evidence="3 4" key="1">
    <citation type="submission" date="2024-10" db="EMBL/GenBank/DDBJ databases">
        <title>The Natural Products Discovery Center: Release of the First 8490 Sequenced Strains for Exploring Actinobacteria Biosynthetic Diversity.</title>
        <authorList>
            <person name="Kalkreuter E."/>
            <person name="Kautsar S.A."/>
            <person name="Yang D."/>
            <person name="Bader C.D."/>
            <person name="Teijaro C.N."/>
            <person name="Fluegel L."/>
            <person name="Davis C.M."/>
            <person name="Simpson J.R."/>
            <person name="Lauterbach L."/>
            <person name="Steele A.D."/>
            <person name="Gui C."/>
            <person name="Meng S."/>
            <person name="Li G."/>
            <person name="Viehrig K."/>
            <person name="Ye F."/>
            <person name="Su P."/>
            <person name="Kiefer A.F."/>
            <person name="Nichols A."/>
            <person name="Cepeda A.J."/>
            <person name="Yan W."/>
            <person name="Fan B."/>
            <person name="Jiang Y."/>
            <person name="Adhikari A."/>
            <person name="Zheng C.-J."/>
            <person name="Schuster L."/>
            <person name="Cowan T.M."/>
            <person name="Smanski M.J."/>
            <person name="Chevrette M.G."/>
            <person name="De Carvalho L.P.S."/>
            <person name="Shen B."/>
        </authorList>
    </citation>
    <scope>NUCLEOTIDE SEQUENCE [LARGE SCALE GENOMIC DNA]</scope>
    <source>
        <strain evidence="3 4">NPDC003029</strain>
    </source>
</reference>
<sequence length="660" mass="72111">MTPAPNGHTAQPTPQSPNTTPRTQQGQDNNPKPPTPTPASATRNTTPPGGVTDPTRAEQDALDNSIPRDENGDPTRPPDPEDGPWVQNINGDGPNTPGRNNNCVDVALSTVDTYAGNPTAAAARTPDLDADGNPSDRGERGGRDRIENTLGARFSDLGNGRDAFNRLENTLRNSGHGSQAVIITQDANGRAHAWNAVNHNGKITYIDAQTGRTSPNPLHSGNNGVFAIPLDSNRQPIGPDKPSTTESNKPAADRRHSPRTISESPSGAERRPAADPAGTKPDDEDTDGKDPDNPDPDDKDSQDKKAGLEQHPDDDHSRLERERGDTTTLRSGLPPDDAQARVRETNPVFRLQHGHVDQQLQTWADNGQLAHVLKVASGQVTDDPNVSPDRPRTFTADGLNKVLPGFSDLNRGERMLVISTLARLSHSAHEQYGVNSNPLDNGKGSEGVAKHKKVGEPVRKMMQILGNPTKHKPDLTQRNFAVVELQRDDGTIEYVTDSSFPNRKGVKGLHSESHLADWIDEVNKAGEESGRKYKITALYTEREPCGDKKGGLKSGNCSDLLGKRLAGVPVYYSTTYRADQAEDEKRTNRTKELQQQRRVELNLGPRDALPKQAKQDITRQVKEEFPLTPAEEERNKEIKERVDKVRDLWKAIAPTLQTKT</sequence>
<feature type="compositionally biased region" description="Basic and acidic residues" evidence="1">
    <location>
        <begin position="299"/>
        <end position="325"/>
    </location>
</feature>
<keyword evidence="4" id="KW-1185">Reference proteome</keyword>
<feature type="compositionally biased region" description="Polar residues" evidence="1">
    <location>
        <begin position="210"/>
        <end position="223"/>
    </location>
</feature>
<feature type="region of interest" description="Disordered" evidence="1">
    <location>
        <begin position="601"/>
        <end position="638"/>
    </location>
</feature>
<feature type="compositionally biased region" description="Basic and acidic residues" evidence="1">
    <location>
        <begin position="134"/>
        <end position="146"/>
    </location>
</feature>
<dbReference type="EMBL" id="JBIAPK010000002">
    <property type="protein sequence ID" value="MFF3338295.1"/>
    <property type="molecule type" value="Genomic_DNA"/>
</dbReference>
<feature type="compositionally biased region" description="Basic and acidic residues" evidence="1">
    <location>
        <begin position="66"/>
        <end position="79"/>
    </location>
</feature>
<name>A0ABW6R9V5_9ACTN</name>